<dbReference type="InterPro" id="IPR038765">
    <property type="entry name" value="Papain-like_cys_pep_sf"/>
</dbReference>
<feature type="region of interest" description="Disordered" evidence="1">
    <location>
        <begin position="454"/>
        <end position="478"/>
    </location>
</feature>
<dbReference type="PANTHER" id="PTHR46333:SF2">
    <property type="entry name" value="CYTOKINESIS PROTEIN 3"/>
    <property type="match status" value="1"/>
</dbReference>
<comment type="caution">
    <text evidence="2">The sequence shown here is derived from an EMBL/GenBank/DDBJ whole genome shotgun (WGS) entry which is preliminary data.</text>
</comment>
<dbReference type="Proteomes" id="UP000187429">
    <property type="component" value="Unassembled WGS sequence"/>
</dbReference>
<dbReference type="CDD" id="cd00174">
    <property type="entry name" value="SH3"/>
    <property type="match status" value="1"/>
</dbReference>
<organism evidence="2 3">
    <name type="scientific">Smittium culicis</name>
    <dbReference type="NCBI Taxonomy" id="133412"/>
    <lineage>
        <taxon>Eukaryota</taxon>
        <taxon>Fungi</taxon>
        <taxon>Fungi incertae sedis</taxon>
        <taxon>Zoopagomycota</taxon>
        <taxon>Kickxellomycotina</taxon>
        <taxon>Harpellomycetes</taxon>
        <taxon>Harpellales</taxon>
        <taxon>Legeriomycetaceae</taxon>
        <taxon>Smittium</taxon>
    </lineage>
</organism>
<feature type="compositionally biased region" description="Low complexity" evidence="1">
    <location>
        <begin position="297"/>
        <end position="310"/>
    </location>
</feature>
<name>A0A1R1XF48_9FUNG</name>
<accession>A0A1R1XF48</accession>
<feature type="region of interest" description="Disordered" evidence="1">
    <location>
        <begin position="222"/>
        <end position="269"/>
    </location>
</feature>
<dbReference type="InterPro" id="IPR036028">
    <property type="entry name" value="SH3-like_dom_sf"/>
</dbReference>
<dbReference type="SUPFAM" id="SSF50044">
    <property type="entry name" value="SH3-domain"/>
    <property type="match status" value="1"/>
</dbReference>
<feature type="compositionally biased region" description="Polar residues" evidence="1">
    <location>
        <begin position="324"/>
        <end position="337"/>
    </location>
</feature>
<evidence type="ECO:0000313" key="2">
    <source>
        <dbReference type="EMBL" id="OMJ13254.1"/>
    </source>
</evidence>
<feature type="region of interest" description="Disordered" evidence="1">
    <location>
        <begin position="296"/>
        <end position="338"/>
    </location>
</feature>
<dbReference type="InterPro" id="IPR052557">
    <property type="entry name" value="CAP/Cytokinesis_protein"/>
</dbReference>
<feature type="compositionally biased region" description="Low complexity" evidence="1">
    <location>
        <begin position="258"/>
        <end position="269"/>
    </location>
</feature>
<feature type="compositionally biased region" description="Basic and acidic residues" evidence="1">
    <location>
        <begin position="564"/>
        <end position="576"/>
    </location>
</feature>
<gene>
    <name evidence="2" type="ORF">AYI69_g9065</name>
</gene>
<dbReference type="GO" id="GO:0110085">
    <property type="term" value="C:mitotic actomyosin contractile ring"/>
    <property type="evidence" value="ECO:0007669"/>
    <property type="project" value="TreeGrafter"/>
</dbReference>
<feature type="compositionally biased region" description="Basic and acidic residues" evidence="1">
    <location>
        <begin position="311"/>
        <end position="320"/>
    </location>
</feature>
<feature type="compositionally biased region" description="Low complexity" evidence="1">
    <location>
        <begin position="582"/>
        <end position="600"/>
    </location>
</feature>
<keyword evidence="3" id="KW-1185">Reference proteome</keyword>
<feature type="region of interest" description="Disordered" evidence="1">
    <location>
        <begin position="172"/>
        <end position="199"/>
    </location>
</feature>
<dbReference type="Gene3D" id="2.30.30.40">
    <property type="entry name" value="SH3 Domains"/>
    <property type="match status" value="1"/>
</dbReference>
<sequence length="1585" mass="177291">MSGNGSPIFAEALFTFAGESSGDLAFQKEDENWWYGKLSNTKYKGYFPSCLVQTFSNQNGYSAPYKQTTKMQKLKELMALEQQKMLSSFSSSSSPFFSGFHNSPLNNTSQDENDIQNQLLNLAKNEKDNISKEKNPKSVPVQLNVRIKDYIPSNTSNNLKVNSSLFPSKYNSSDYNYKTSNNNNNNNPPNPKPHGIQSINNYQSLENSFNYNFSKDSFNIESSNNTPNFSQSNDDSYSPSFISKSPNLRDASRSPLQNTTNGSNSSSSTQIEIAAEEYVKNYMESNKVNSLMFHENTTSSGKSSIGSSTDSFKKVEKISEPKSPYNQHTSSSRNLDNNLIEPEISVNIPNSLKNHNHSIKAESNNPIIYNDFQNNTYADLSQSPKYLTKINQAQNVENPENDSKPAIGIIPIPPEPVKSTISTSNSGSNTNKADPNFLFRQYLLDSGLKKLSQLKNSTKNPKQNNILTQEPNSNEEFINTNNPSLAHIPKLNNSNSNISNLSLSEIQSKTPSLNVSPEQENLTKGEIDIQTENEKDINSKNCSEISSIEIKNIDSEPSINPTLNDKKGETPKKPEETNIFASDLSDSISGSDIDSDTSNSGRISLNNDLSINCSSSDSEGSDIDGQYQSQKDVNLPNKKYSSSNTKVKSLSRLKSRIRGPRNMNLGFSENKAIENIESLTILKDDYELNDINPDILVDAKEKFDTYAENFTSEIPTVNLSKIATQKFNPSSPLQELPIRKKALPAIPNRPISRMKSSSPPNNNISIEFNNKLNIIDDHLLNNFSSNQTPVSHSMLPINPTPIENFIFQENYSNPSNQSTFHNNIDYNNANLNPNNIPNDSNTIILKHINKPIPPKRSQSTYRNREPENHANNLDIMPSEIANHVNSNLNEHLNRNHKVTTLSGGGVYNNKFGQASPSRFSLAANSDIRAAAKMFTPFPLDVGHKTSHYPDNTLIIPPTISGFNEGLPASNEINQDIPTKIFGIDTGSITIGYAYARSQIIQVTNPILSKPLPEKTHPTYILSLSKPVILSGFKPSKIEKTNWTSTDQAVRLLNTKNLRNSIETLAKNHLNRQFGSDPLRLVRAIYSWITTYIQLDTAIPENLKSSSLQLHLNEMPDRVFESRLSRGPGFAYLFYNIANMLGLECYVIHGTLKLPAPHPDSLLCGPVSPLYPNHAWNAICINGEYRFVDSACASISHPLNETQDRDDSFFLAHPKNLIYTHFPFDPKHQFITPIISWPVYWQLPYVRPSFFRDNIKILNTTSSNIMVKDGQLIPLVMSLGNRMISSYVELEMFDSDSINETSSSYNYPKPSSKHHLLAQTMNYGDKRMSKILVGANSKDSRGCVKIYTGIKPYFLNKNKQIELLNEMASSASSESSTELNLNITNTSNRSSVGIGGKIFKKMRSNSVSTFDKNFKLGQPSNGNAMKGYFGNHRRRMSESKLKPGEIINSPFVIGAPTNITYSLSCILPLHHLGNASKHESVLTNHFCEFEFYIKSPVSRIFDLGTQVNFHFLAGFNLGTEKATKSSVTKHYKMQLKSPSLHPTKFVFQPSDQSYILQHTIRELGDWVVQCHSDTDGWVSIVKYQCI</sequence>
<feature type="region of interest" description="Disordered" evidence="1">
    <location>
        <begin position="552"/>
        <end position="650"/>
    </location>
</feature>
<feature type="compositionally biased region" description="Polar residues" evidence="1">
    <location>
        <begin position="639"/>
        <end position="648"/>
    </location>
</feature>
<dbReference type="EMBL" id="LSSM01005163">
    <property type="protein sequence ID" value="OMJ13254.1"/>
    <property type="molecule type" value="Genomic_DNA"/>
</dbReference>
<evidence type="ECO:0000313" key="3">
    <source>
        <dbReference type="Proteomes" id="UP000187429"/>
    </source>
</evidence>
<protein>
    <submittedName>
        <fullName evidence="2">Cytokinesis protein 3</fullName>
    </submittedName>
</protein>
<evidence type="ECO:0000256" key="1">
    <source>
        <dbReference type="SAM" id="MobiDB-lite"/>
    </source>
</evidence>
<feature type="compositionally biased region" description="Low complexity" evidence="1">
    <location>
        <begin position="172"/>
        <end position="187"/>
    </location>
</feature>
<proteinExistence type="predicted"/>
<feature type="compositionally biased region" description="Polar residues" evidence="1">
    <location>
        <begin position="222"/>
        <end position="246"/>
    </location>
</feature>
<reference evidence="3" key="1">
    <citation type="submission" date="2017-01" db="EMBL/GenBank/DDBJ databases">
        <authorList>
            <person name="Wang Y."/>
            <person name="White M."/>
            <person name="Kvist S."/>
            <person name="Moncalvo J.-M."/>
        </authorList>
    </citation>
    <scope>NUCLEOTIDE SEQUENCE [LARGE SCALE GENOMIC DNA]</scope>
    <source>
        <strain evidence="3">ID-206-W2</strain>
    </source>
</reference>
<dbReference type="PANTHER" id="PTHR46333">
    <property type="entry name" value="CYTOKINESIS PROTEIN 3"/>
    <property type="match status" value="1"/>
</dbReference>
<dbReference type="OrthoDB" id="6129702at2759"/>
<dbReference type="SUPFAM" id="SSF54001">
    <property type="entry name" value="Cysteine proteinases"/>
    <property type="match status" value="1"/>
</dbReference>
<dbReference type="GO" id="GO:0140278">
    <property type="term" value="P:mitotic division septum assembly"/>
    <property type="evidence" value="ECO:0007669"/>
    <property type="project" value="TreeGrafter"/>
</dbReference>